<dbReference type="PANTHER" id="PTHR31672">
    <property type="entry name" value="BNACNNG10540D PROTEIN"/>
    <property type="match status" value="1"/>
</dbReference>
<dbReference type="EMBL" id="GEVK01023341">
    <property type="protein sequence ID" value="JAU29491.1"/>
    <property type="molecule type" value="Transcribed_RNA"/>
</dbReference>
<dbReference type="Pfam" id="PF00646">
    <property type="entry name" value="F-box"/>
    <property type="match status" value="1"/>
</dbReference>
<protein>
    <submittedName>
        <fullName evidence="2">F-box/kelch-repeat protein</fullName>
    </submittedName>
</protein>
<reference evidence="2" key="1">
    <citation type="submission" date="2016-07" db="EMBL/GenBank/DDBJ databases">
        <title>De novo transcriptome assembly of four accessions of the metal hyperaccumulator plant Noccaea caerulescens.</title>
        <authorList>
            <person name="Blande D."/>
            <person name="Halimaa P."/>
            <person name="Tervahauta A.I."/>
            <person name="Aarts M.G."/>
            <person name="Karenlampi S.O."/>
        </authorList>
    </citation>
    <scope>NUCLEOTIDE SEQUENCE</scope>
</reference>
<name>A0A1J3EBF1_NOCCA</name>
<dbReference type="InterPro" id="IPR036047">
    <property type="entry name" value="F-box-like_dom_sf"/>
</dbReference>
<evidence type="ECO:0000259" key="1">
    <source>
        <dbReference type="PROSITE" id="PS50181"/>
    </source>
</evidence>
<dbReference type="PANTHER" id="PTHR31672:SF13">
    <property type="entry name" value="F-BOX PROTEIN CPR30-LIKE"/>
    <property type="match status" value="1"/>
</dbReference>
<dbReference type="SMART" id="SM00256">
    <property type="entry name" value="FBOX"/>
    <property type="match status" value="1"/>
</dbReference>
<sequence>MEETNTESFFSLPNLPLEMMEEILLRLPVKSLSRFKCVCISWRSLISEALFTLKHASILETSKATTCKKSLYGVITTSRYHLKSCCVHSLYNESTANVFEHDGELLGRDYYQVVGTCHGLICFHVDYNKSLYLWNPTVKLQERLSGSDLETSDEVVVTYGFGYDASEDDYKVVALLQQRHQLKTEAKIYSTRQKLWRTKSCFPSGVFVADKSRSGIYINGTLNWAATHSSSSSSSSSTTSSLSTIISYDMSRDVFKELLGPVCCKRGCFTLTLGDLRGSLSMVCYCKGANADVWVMKEFGEEESWSKILSISGLTEFVRPVWISNDLVVLLEFRSGLALYNCGTGMFHYPVSDSLSGCRDAKVYVKTMVSPNGI</sequence>
<dbReference type="Pfam" id="PF07734">
    <property type="entry name" value="FBA_1"/>
    <property type="match status" value="1"/>
</dbReference>
<dbReference type="CDD" id="cd22157">
    <property type="entry name" value="F-box_AtFBW1-like"/>
    <property type="match status" value="1"/>
</dbReference>
<dbReference type="InterPro" id="IPR001810">
    <property type="entry name" value="F-box_dom"/>
</dbReference>
<dbReference type="NCBIfam" id="TIGR01640">
    <property type="entry name" value="F_box_assoc_1"/>
    <property type="match status" value="1"/>
</dbReference>
<feature type="domain" description="F-box" evidence="1">
    <location>
        <begin position="9"/>
        <end position="56"/>
    </location>
</feature>
<gene>
    <name evidence="2" type="ORF">LC_TR402_c0_g1_i1_g.1056</name>
</gene>
<proteinExistence type="predicted"/>
<dbReference type="InterPro" id="IPR050796">
    <property type="entry name" value="SCF_F-box_component"/>
</dbReference>
<organism evidence="2">
    <name type="scientific">Noccaea caerulescens</name>
    <name type="common">Alpine penny-cress</name>
    <name type="synonym">Thlaspi caerulescens</name>
    <dbReference type="NCBI Taxonomy" id="107243"/>
    <lineage>
        <taxon>Eukaryota</taxon>
        <taxon>Viridiplantae</taxon>
        <taxon>Streptophyta</taxon>
        <taxon>Embryophyta</taxon>
        <taxon>Tracheophyta</taxon>
        <taxon>Spermatophyta</taxon>
        <taxon>Magnoliopsida</taxon>
        <taxon>eudicotyledons</taxon>
        <taxon>Gunneridae</taxon>
        <taxon>Pentapetalae</taxon>
        <taxon>rosids</taxon>
        <taxon>malvids</taxon>
        <taxon>Brassicales</taxon>
        <taxon>Brassicaceae</taxon>
        <taxon>Coluteocarpeae</taxon>
        <taxon>Noccaea</taxon>
    </lineage>
</organism>
<dbReference type="PROSITE" id="PS50181">
    <property type="entry name" value="FBOX"/>
    <property type="match status" value="1"/>
</dbReference>
<evidence type="ECO:0000313" key="2">
    <source>
        <dbReference type="EMBL" id="JAU29491.1"/>
    </source>
</evidence>
<accession>A0A1J3EBF1</accession>
<dbReference type="AlphaFoldDB" id="A0A1J3EBF1"/>
<dbReference type="Gene3D" id="1.20.1280.50">
    <property type="match status" value="1"/>
</dbReference>
<dbReference type="InterPro" id="IPR006527">
    <property type="entry name" value="F-box-assoc_dom_typ1"/>
</dbReference>
<dbReference type="InterPro" id="IPR017451">
    <property type="entry name" value="F-box-assoc_interact_dom"/>
</dbReference>
<dbReference type="SUPFAM" id="SSF81383">
    <property type="entry name" value="F-box domain"/>
    <property type="match status" value="1"/>
</dbReference>